<accession>A0A8H6YJD0</accession>
<organism evidence="4 5">
    <name type="scientific">Mycena sanguinolenta</name>
    <dbReference type="NCBI Taxonomy" id="230812"/>
    <lineage>
        <taxon>Eukaryota</taxon>
        <taxon>Fungi</taxon>
        <taxon>Dikarya</taxon>
        <taxon>Basidiomycota</taxon>
        <taxon>Agaricomycotina</taxon>
        <taxon>Agaricomycetes</taxon>
        <taxon>Agaricomycetidae</taxon>
        <taxon>Agaricales</taxon>
        <taxon>Marasmiineae</taxon>
        <taxon>Mycenaceae</taxon>
        <taxon>Mycena</taxon>
    </lineage>
</organism>
<evidence type="ECO:0000259" key="3">
    <source>
        <dbReference type="Pfam" id="PF07910"/>
    </source>
</evidence>
<dbReference type="GO" id="GO:0016787">
    <property type="term" value="F:hydrolase activity"/>
    <property type="evidence" value="ECO:0007669"/>
    <property type="project" value="UniProtKB-KW"/>
</dbReference>
<gene>
    <name evidence="4" type="ORF">MSAN_01280200</name>
</gene>
<evidence type="ECO:0000256" key="2">
    <source>
        <dbReference type="SAM" id="MobiDB-lite"/>
    </source>
</evidence>
<evidence type="ECO:0000256" key="1">
    <source>
        <dbReference type="ARBA" id="ARBA00022801"/>
    </source>
</evidence>
<dbReference type="Proteomes" id="UP000623467">
    <property type="component" value="Unassembled WGS sequence"/>
</dbReference>
<comment type="caution">
    <text evidence="4">The sequence shown here is derived from an EMBL/GenBank/DDBJ whole genome shotgun (WGS) entry which is preliminary data.</text>
</comment>
<keyword evidence="5" id="KW-1185">Reference proteome</keyword>
<dbReference type="Gene3D" id="3.90.70.130">
    <property type="match status" value="1"/>
</dbReference>
<feature type="domain" description="UFSP1/2/DUB catalytic" evidence="3">
    <location>
        <begin position="137"/>
        <end position="328"/>
    </location>
</feature>
<feature type="region of interest" description="Disordered" evidence="2">
    <location>
        <begin position="36"/>
        <end position="77"/>
    </location>
</feature>
<feature type="region of interest" description="Disordered" evidence="2">
    <location>
        <begin position="347"/>
        <end position="420"/>
    </location>
</feature>
<proteinExistence type="predicted"/>
<protein>
    <recommendedName>
        <fullName evidence="3">UFSP1/2/DUB catalytic domain-containing protein</fullName>
    </recommendedName>
</protein>
<feature type="compositionally biased region" description="Low complexity" evidence="2">
    <location>
        <begin position="347"/>
        <end position="358"/>
    </location>
</feature>
<dbReference type="Pfam" id="PF07910">
    <property type="entry name" value="Peptidase_C78"/>
    <property type="match status" value="1"/>
</dbReference>
<keyword evidence="1" id="KW-0378">Hydrolase</keyword>
<reference evidence="4" key="1">
    <citation type="submission" date="2020-05" db="EMBL/GenBank/DDBJ databases">
        <title>Mycena genomes resolve the evolution of fungal bioluminescence.</title>
        <authorList>
            <person name="Tsai I.J."/>
        </authorList>
    </citation>
    <scope>NUCLEOTIDE SEQUENCE</scope>
    <source>
        <strain evidence="4">160909Yilan</strain>
    </source>
</reference>
<sequence length="477" mass="53285">MSYTLSGGRIQPDSDSSFQCHFCFINLEKLSVHQREQHYEKHLNDAPNAPGPSNVKKTDKKSVKSEKSDSPSKNFNWKDWVGPKEKDKFWYPAQTSPPPQNFTPGLISVLKSHLNKSHAGGHTRRAMLCYDRAVLVTREAWDASWGCGYRNFMMACTALMDQQSQPMYFPLLDHPIPPGVRNLQQWLENAWSEGFDPEGAKELRPIVGSKKWIGTSDVQVAFTSRGIPSKLVDFDLKKNARGASLLTDWVVEYFSQPHGMVDSKSVIQNQPKTAYDVLRGAAPVMVTSRMPLILQHEGHSRTIVGYEVTKTGLVNLLIFDPSKAPKKPLRQAALDAFSSMAPRHDALSSADAGASSSSKRPGTSLSANNPLPLKRSRVDNQGGHSQPEDDDDEIIVISDGRDENLRANGKTSPVREKKQVDDVKLHTKDVLEFFRLNPKKLGKKPAYQVLYFPLSAPLDEAEVRRARGKHLYGEKIS</sequence>
<evidence type="ECO:0000313" key="4">
    <source>
        <dbReference type="EMBL" id="KAF7359376.1"/>
    </source>
</evidence>
<dbReference type="OrthoDB" id="288987at2759"/>
<dbReference type="EMBL" id="JACAZH010000009">
    <property type="protein sequence ID" value="KAF7359376.1"/>
    <property type="molecule type" value="Genomic_DNA"/>
</dbReference>
<name>A0A8H6YJD0_9AGAR</name>
<feature type="compositionally biased region" description="Basic and acidic residues" evidence="2">
    <location>
        <begin position="56"/>
        <end position="70"/>
    </location>
</feature>
<evidence type="ECO:0000313" key="5">
    <source>
        <dbReference type="Proteomes" id="UP000623467"/>
    </source>
</evidence>
<dbReference type="AlphaFoldDB" id="A0A8H6YJD0"/>
<dbReference type="InterPro" id="IPR012462">
    <property type="entry name" value="UFSP1/2_DUB_cat"/>
</dbReference>
<feature type="compositionally biased region" description="Polar residues" evidence="2">
    <location>
        <begin position="359"/>
        <end position="369"/>
    </location>
</feature>